<dbReference type="SUPFAM" id="SSF56024">
    <property type="entry name" value="Phospholipase D/nuclease"/>
    <property type="match status" value="2"/>
</dbReference>
<keyword evidence="16" id="KW-1185">Reference proteome</keyword>
<evidence type="ECO:0000256" key="8">
    <source>
        <dbReference type="ARBA" id="ARBA00022837"/>
    </source>
</evidence>
<dbReference type="GO" id="GO:0009395">
    <property type="term" value="P:phospholipid catabolic process"/>
    <property type="evidence" value="ECO:0007669"/>
    <property type="project" value="TreeGrafter"/>
</dbReference>
<dbReference type="Gene3D" id="3.30.870.10">
    <property type="entry name" value="Endonuclease Chain A"/>
    <property type="match status" value="2"/>
</dbReference>
<dbReference type="PIRSF" id="PIRSF036470">
    <property type="entry name" value="PLD_plant"/>
    <property type="match status" value="1"/>
</dbReference>
<name>A0A843TXJ0_COLES</name>
<proteinExistence type="inferred from homology"/>
<comment type="similarity">
    <text evidence="3 11">Belongs to the phospholipase D family. C2-PLD subfamily.</text>
</comment>
<dbReference type="Pfam" id="PF00168">
    <property type="entry name" value="C2"/>
    <property type="match status" value="1"/>
</dbReference>
<evidence type="ECO:0000256" key="2">
    <source>
        <dbReference type="ARBA" id="ARBA00001913"/>
    </source>
</evidence>
<keyword evidence="5" id="KW-0479">Metal-binding</keyword>
<evidence type="ECO:0000313" key="15">
    <source>
        <dbReference type="EMBL" id="MQL74856.1"/>
    </source>
</evidence>
<evidence type="ECO:0000256" key="7">
    <source>
        <dbReference type="ARBA" id="ARBA00022801"/>
    </source>
</evidence>
<dbReference type="InterPro" id="IPR024632">
    <property type="entry name" value="PLipase_D_C"/>
</dbReference>
<keyword evidence="9 11" id="KW-0442">Lipid degradation</keyword>
<evidence type="ECO:0000256" key="1">
    <source>
        <dbReference type="ARBA" id="ARBA00000798"/>
    </source>
</evidence>
<dbReference type="GO" id="GO:0046470">
    <property type="term" value="P:phosphatidylcholine metabolic process"/>
    <property type="evidence" value="ECO:0007669"/>
    <property type="project" value="InterPro"/>
</dbReference>
<dbReference type="Pfam" id="PF00614">
    <property type="entry name" value="PLDc"/>
    <property type="match status" value="1"/>
</dbReference>
<feature type="domain" description="C2" evidence="13">
    <location>
        <begin position="102"/>
        <end position="246"/>
    </location>
</feature>
<dbReference type="Gene3D" id="2.60.40.150">
    <property type="entry name" value="C2 domain"/>
    <property type="match status" value="1"/>
</dbReference>
<evidence type="ECO:0000313" key="16">
    <source>
        <dbReference type="Proteomes" id="UP000652761"/>
    </source>
</evidence>
<evidence type="ECO:0000259" key="14">
    <source>
        <dbReference type="PROSITE" id="PS50035"/>
    </source>
</evidence>
<protein>
    <recommendedName>
        <fullName evidence="4 11">Phospholipase D</fullName>
        <ecNumber evidence="4 11">3.1.4.4</ecNumber>
    </recommendedName>
</protein>
<feature type="region of interest" description="Disordered" evidence="12">
    <location>
        <begin position="1"/>
        <end position="54"/>
    </location>
</feature>
<dbReference type="PROSITE" id="PS50004">
    <property type="entry name" value="C2"/>
    <property type="match status" value="1"/>
</dbReference>
<feature type="domain" description="PLD phosphodiesterase" evidence="14">
    <location>
        <begin position="446"/>
        <end position="481"/>
    </location>
</feature>
<gene>
    <name evidence="15" type="ORF">Taro_007229</name>
</gene>
<comment type="cofactor">
    <cofactor evidence="2 11">
        <name>Ca(2+)</name>
        <dbReference type="ChEBI" id="CHEBI:29108"/>
    </cofactor>
</comment>
<dbReference type="InterPro" id="IPR001736">
    <property type="entry name" value="PLipase_D/transphosphatidylase"/>
</dbReference>
<evidence type="ECO:0000256" key="4">
    <source>
        <dbReference type="ARBA" id="ARBA00012027"/>
    </source>
</evidence>
<dbReference type="EMBL" id="NMUH01000225">
    <property type="protein sequence ID" value="MQL74856.1"/>
    <property type="molecule type" value="Genomic_DNA"/>
</dbReference>
<keyword evidence="10" id="KW-0443">Lipid metabolism</keyword>
<feature type="domain" description="PLD phosphodiesterase" evidence="14">
    <location>
        <begin position="813"/>
        <end position="840"/>
    </location>
</feature>
<dbReference type="GO" id="GO:0005509">
    <property type="term" value="F:calcium ion binding"/>
    <property type="evidence" value="ECO:0007669"/>
    <property type="project" value="InterPro"/>
</dbReference>
<evidence type="ECO:0000256" key="6">
    <source>
        <dbReference type="ARBA" id="ARBA00022737"/>
    </source>
</evidence>
<reference evidence="15" key="1">
    <citation type="submission" date="2017-07" db="EMBL/GenBank/DDBJ databases">
        <title>Taro Niue Genome Assembly and Annotation.</title>
        <authorList>
            <person name="Atibalentja N."/>
            <person name="Keating K."/>
            <person name="Fields C.J."/>
        </authorList>
    </citation>
    <scope>NUCLEOTIDE SEQUENCE</scope>
    <source>
        <strain evidence="15">Niue_2</strain>
        <tissue evidence="15">Leaf</tissue>
    </source>
</reference>
<dbReference type="PANTHER" id="PTHR18896:SF153">
    <property type="entry name" value="PHOSPHOLIPASE D"/>
    <property type="match status" value="1"/>
</dbReference>
<evidence type="ECO:0000259" key="13">
    <source>
        <dbReference type="PROSITE" id="PS50004"/>
    </source>
</evidence>
<evidence type="ECO:0000256" key="9">
    <source>
        <dbReference type="ARBA" id="ARBA00022963"/>
    </source>
</evidence>
<evidence type="ECO:0000256" key="11">
    <source>
        <dbReference type="PIRNR" id="PIRNR036470"/>
    </source>
</evidence>
<dbReference type="PROSITE" id="PS50035">
    <property type="entry name" value="PLD"/>
    <property type="match status" value="2"/>
</dbReference>
<sequence>MRSSLFHPVPLVRTGSEPASTRPDRPRCQLARPALKSATASFPPNNAAVGPLSSTSPWQPKCSVGSSSSSFPSVPVPPGATTAPSAHVSGDGISVYAMASARKSADKGSTDVNFLHGDLHLWIYGARSLPNMDLMSERMRKLFSFFGSCASPCQKPGKETSRHSIITSDPYVSVCLGEATVAQTRVIPNSENPQWDEHFYVHVAHPVTAVEFQVKDNDVLGAELIGTVSIPVDDVLLKGNKVTGWFPLVGRNETKAYPELHVSLQFKAAQEDPLYTVGRDPDNFGVPNAYFPLHKEGMITLYQDAHVPDGALPKILLEDGKFFEQGKCWEDIFHAIQGAHHLIYITGWSVYHPVKLVRESSKAPDEGNMSLGELLKRKSQEGVRVLMLVWDDKTSHDRLLLKMEGVMGTHDEETRKFFKHSNVHCVLAPRYASNKLSIFKQKVVGTVFTHHQKCVVVDTQAAGDNRKITAFIGGLDLCNGRYDTPKHRLFSDLNSVFENDFYNPTYPLHTSGPRQPWHDLHCRIEGPAAYDVLINFEQRWRKNAKWHGLKVSKVTQWHDDALVKLDQVPAMLTPHKGFHDSSAEHLSDGGCTRNWHVQIFRSIDSGSVIGFPTDVEEAEAKNLVCAKNLRIDRSIHTAYVKAIRSAQRFIHIENQYFIGSSYGWTYKNAVKRGMATAQMGHLLCDSKLRHPWTFLYSPSHENLLPHAELDFSERTQDMLPPGADNMIPMELALKIASKIKADEPFSVYRQTMKMMYKIIANALEEAGSNSHPQDYLNFYCLGKREAGPVENTFATNQPAENASSCMSQKFRRFMIYVHAKGMIVDDEYVIIGSANINQRSLDGSRDTEIAMGAYQPNCRRSGNGKHPHGQVFGYRMSLWAEHLGTVEDVLFREPQAVECVRLVNGLAEANWQAYASDEIQEMTGHLMRYPIQVEKNGDVGTLPGHECFPDMAGGKIAGSRSNTIPDILTT</sequence>
<accession>A0A843TXJ0</accession>
<dbReference type="InterPro" id="IPR015679">
    <property type="entry name" value="PLipase_D_fam"/>
</dbReference>
<dbReference type="AlphaFoldDB" id="A0A843TXJ0"/>
<dbReference type="SUPFAM" id="SSF49562">
    <property type="entry name" value="C2 domain (Calcium/lipid-binding domain, CaLB)"/>
    <property type="match status" value="1"/>
</dbReference>
<dbReference type="PANTHER" id="PTHR18896">
    <property type="entry name" value="PHOSPHOLIPASE D"/>
    <property type="match status" value="1"/>
</dbReference>
<dbReference type="GO" id="GO:0004630">
    <property type="term" value="F:phospholipase D activity"/>
    <property type="evidence" value="ECO:0007669"/>
    <property type="project" value="UniProtKB-EC"/>
</dbReference>
<dbReference type="EC" id="3.1.4.4" evidence="4 11"/>
<keyword evidence="8 11" id="KW-0106">Calcium</keyword>
<dbReference type="SMART" id="SM00239">
    <property type="entry name" value="C2"/>
    <property type="match status" value="1"/>
</dbReference>
<organism evidence="15 16">
    <name type="scientific">Colocasia esculenta</name>
    <name type="common">Wild taro</name>
    <name type="synonym">Arum esculentum</name>
    <dbReference type="NCBI Taxonomy" id="4460"/>
    <lineage>
        <taxon>Eukaryota</taxon>
        <taxon>Viridiplantae</taxon>
        <taxon>Streptophyta</taxon>
        <taxon>Embryophyta</taxon>
        <taxon>Tracheophyta</taxon>
        <taxon>Spermatophyta</taxon>
        <taxon>Magnoliopsida</taxon>
        <taxon>Liliopsida</taxon>
        <taxon>Araceae</taxon>
        <taxon>Aroideae</taxon>
        <taxon>Colocasieae</taxon>
        <taxon>Colocasia</taxon>
    </lineage>
</organism>
<dbReference type="InterPro" id="IPR035892">
    <property type="entry name" value="C2_domain_sf"/>
</dbReference>
<keyword evidence="6" id="KW-0677">Repeat</keyword>
<dbReference type="FunFam" id="3.30.870.10:FF:000025">
    <property type="entry name" value="Phospholipase D delta"/>
    <property type="match status" value="1"/>
</dbReference>
<dbReference type="InterPro" id="IPR011402">
    <property type="entry name" value="PLipase_D_pln"/>
</dbReference>
<comment type="function">
    <text evidence="11">Hydrolyzes glycerol-phospholipids at the terminal phosphodiesteric bond.</text>
</comment>
<dbReference type="GO" id="GO:0005886">
    <property type="term" value="C:plasma membrane"/>
    <property type="evidence" value="ECO:0007669"/>
    <property type="project" value="TreeGrafter"/>
</dbReference>
<dbReference type="CDD" id="cd04015">
    <property type="entry name" value="C2_plant_PLD"/>
    <property type="match status" value="1"/>
</dbReference>
<evidence type="ECO:0000256" key="5">
    <source>
        <dbReference type="ARBA" id="ARBA00022723"/>
    </source>
</evidence>
<evidence type="ECO:0000256" key="12">
    <source>
        <dbReference type="SAM" id="MobiDB-lite"/>
    </source>
</evidence>
<dbReference type="InterPro" id="IPR000008">
    <property type="entry name" value="C2_dom"/>
</dbReference>
<dbReference type="OrthoDB" id="14911at2759"/>
<dbReference type="Proteomes" id="UP000652761">
    <property type="component" value="Unassembled WGS sequence"/>
</dbReference>
<keyword evidence="7 11" id="KW-0378">Hydrolase</keyword>
<evidence type="ECO:0000256" key="10">
    <source>
        <dbReference type="ARBA" id="ARBA00023098"/>
    </source>
</evidence>
<dbReference type="Pfam" id="PF12357">
    <property type="entry name" value="PLD_C"/>
    <property type="match status" value="1"/>
</dbReference>
<evidence type="ECO:0000256" key="3">
    <source>
        <dbReference type="ARBA" id="ARBA00010683"/>
    </source>
</evidence>
<dbReference type="SMART" id="SM00155">
    <property type="entry name" value="PLDc"/>
    <property type="match status" value="2"/>
</dbReference>
<comment type="caution">
    <text evidence="15">The sequence shown here is derived from an EMBL/GenBank/DDBJ whole genome shotgun (WGS) entry which is preliminary data.</text>
</comment>
<comment type="catalytic activity">
    <reaction evidence="1 11">
        <text>a 1,2-diacyl-sn-glycero-3-phosphocholine + H2O = a 1,2-diacyl-sn-glycero-3-phosphate + choline + H(+)</text>
        <dbReference type="Rhea" id="RHEA:14445"/>
        <dbReference type="ChEBI" id="CHEBI:15354"/>
        <dbReference type="ChEBI" id="CHEBI:15377"/>
        <dbReference type="ChEBI" id="CHEBI:15378"/>
        <dbReference type="ChEBI" id="CHEBI:57643"/>
        <dbReference type="ChEBI" id="CHEBI:58608"/>
        <dbReference type="EC" id="3.1.4.4"/>
    </reaction>
</comment>